<dbReference type="EMBL" id="SDAM02004199">
    <property type="protein sequence ID" value="KAH6820211.1"/>
    <property type="molecule type" value="Genomic_DNA"/>
</dbReference>
<feature type="domain" description="FAD-binding" evidence="4">
    <location>
        <begin position="8"/>
        <end position="330"/>
    </location>
</feature>
<dbReference type="AlphaFoldDB" id="A0AAD4NZ03"/>
<dbReference type="InterPro" id="IPR002938">
    <property type="entry name" value="FAD-bd"/>
</dbReference>
<dbReference type="Gene3D" id="3.50.50.60">
    <property type="entry name" value="FAD/NAD(P)-binding domain"/>
    <property type="match status" value="1"/>
</dbReference>
<comment type="caution">
    <text evidence="5">The sequence shown here is derived from an EMBL/GenBank/DDBJ whole genome shotgun (WGS) entry which is preliminary data.</text>
</comment>
<evidence type="ECO:0000256" key="2">
    <source>
        <dbReference type="ARBA" id="ARBA00023033"/>
    </source>
</evidence>
<sequence>MEPAIHEQDILIVGAGIAGLTTALGLHRLGIRSLVLESSDGLRTTGFALTMWTNAWIALDAVGIGDAVRAKSVTIQDFEVGSLDSSMTSPVQVHGTDFKLGKFESRCVRRTDLLEILERELPQGTIRYSSKIVAIDESGSFKLVHLADGSIFRTKALIGCDGVNSMVAKWLGLQSPVNAARSAIRGFVVYPEGHGFEPKLYAYFGGGVRYGFVPCEEKSIYWFCTFTPSLFKYDENERDPLKMKQFVMSKMGNAQKRVMELVERTELDCISCAPLKFRTPWNILFGNIVKNNVCVAGDALHPMTPDLGQGGCSAVEDGVVLARCLGEALSSSTVKEGDWDCVKMMKGLEKYAKERRWRSFSLVSIAYVVGFLQESDNKVVSFFRKRFLSRFTVEPFVRMADFDCGKLIATSSLT</sequence>
<keyword evidence="1" id="KW-0560">Oxidoreductase</keyword>
<name>A0AAD4NZ03_PERFH</name>
<dbReference type="SUPFAM" id="SSF51905">
    <property type="entry name" value="FAD/NAD(P)-binding domain"/>
    <property type="match status" value="1"/>
</dbReference>
<evidence type="ECO:0000256" key="1">
    <source>
        <dbReference type="ARBA" id="ARBA00023002"/>
    </source>
</evidence>
<gene>
    <name evidence="5" type="ORF">C2S53_003447</name>
</gene>
<evidence type="ECO:0000259" key="4">
    <source>
        <dbReference type="Pfam" id="PF01494"/>
    </source>
</evidence>
<dbReference type="GO" id="GO:0004497">
    <property type="term" value="F:monooxygenase activity"/>
    <property type="evidence" value="ECO:0007669"/>
    <property type="project" value="UniProtKB-KW"/>
</dbReference>
<reference evidence="5 6" key="1">
    <citation type="journal article" date="2021" name="Nat. Commun.">
        <title>Incipient diploidization of the medicinal plant Perilla within 10,000 years.</title>
        <authorList>
            <person name="Zhang Y."/>
            <person name="Shen Q."/>
            <person name="Leng L."/>
            <person name="Zhang D."/>
            <person name="Chen S."/>
            <person name="Shi Y."/>
            <person name="Ning Z."/>
            <person name="Chen S."/>
        </authorList>
    </citation>
    <scope>NUCLEOTIDE SEQUENCE [LARGE SCALE GENOMIC DNA]</scope>
    <source>
        <strain evidence="6">cv. PC099</strain>
    </source>
</reference>
<evidence type="ECO:0000256" key="3">
    <source>
        <dbReference type="ARBA" id="ARBA00024018"/>
    </source>
</evidence>
<protein>
    <recommendedName>
        <fullName evidence="4">FAD-binding domain-containing protein</fullName>
    </recommendedName>
</protein>
<dbReference type="InterPro" id="IPR044560">
    <property type="entry name" value="MOase"/>
</dbReference>
<dbReference type="PANTHER" id="PTHR45934:SF28">
    <property type="entry name" value="OS03G0153100 PROTEIN"/>
    <property type="match status" value="1"/>
</dbReference>
<dbReference type="Proteomes" id="UP001190926">
    <property type="component" value="Unassembled WGS sequence"/>
</dbReference>
<evidence type="ECO:0000313" key="5">
    <source>
        <dbReference type="EMBL" id="KAH6820211.1"/>
    </source>
</evidence>
<proteinExistence type="inferred from homology"/>
<organism evidence="5 6">
    <name type="scientific">Perilla frutescens var. hirtella</name>
    <name type="common">Perilla citriodora</name>
    <name type="synonym">Perilla setoyensis</name>
    <dbReference type="NCBI Taxonomy" id="608512"/>
    <lineage>
        <taxon>Eukaryota</taxon>
        <taxon>Viridiplantae</taxon>
        <taxon>Streptophyta</taxon>
        <taxon>Embryophyta</taxon>
        <taxon>Tracheophyta</taxon>
        <taxon>Spermatophyta</taxon>
        <taxon>Magnoliopsida</taxon>
        <taxon>eudicotyledons</taxon>
        <taxon>Gunneridae</taxon>
        <taxon>Pentapetalae</taxon>
        <taxon>asterids</taxon>
        <taxon>lamiids</taxon>
        <taxon>Lamiales</taxon>
        <taxon>Lamiaceae</taxon>
        <taxon>Nepetoideae</taxon>
        <taxon>Elsholtzieae</taxon>
        <taxon>Perilla</taxon>
    </lineage>
</organism>
<keyword evidence="6" id="KW-1185">Reference proteome</keyword>
<dbReference type="GO" id="GO:0071949">
    <property type="term" value="F:FAD binding"/>
    <property type="evidence" value="ECO:0007669"/>
    <property type="project" value="InterPro"/>
</dbReference>
<dbReference type="Pfam" id="PF01494">
    <property type="entry name" value="FAD_binding_3"/>
    <property type="match status" value="1"/>
</dbReference>
<dbReference type="PRINTS" id="PR00420">
    <property type="entry name" value="RNGMNOXGNASE"/>
</dbReference>
<dbReference type="InterPro" id="IPR036188">
    <property type="entry name" value="FAD/NAD-bd_sf"/>
</dbReference>
<evidence type="ECO:0000313" key="6">
    <source>
        <dbReference type="Proteomes" id="UP001190926"/>
    </source>
</evidence>
<comment type="similarity">
    <text evidence="3">Belongs to the 3-hydroxybenzoate 6-hydroxylase family.</text>
</comment>
<dbReference type="PANTHER" id="PTHR45934">
    <property type="entry name" value="FAD/NAD(P)-BINDING OXIDOREDUCTASE FAMILY PROTEIN"/>
    <property type="match status" value="1"/>
</dbReference>
<keyword evidence="2" id="KW-0503">Monooxygenase</keyword>
<accession>A0AAD4NZ03</accession>